<accession>A0A0F9PYY4</accession>
<comment type="caution">
    <text evidence="1">The sequence shown here is derived from an EMBL/GenBank/DDBJ whole genome shotgun (WGS) entry which is preliminary data.</text>
</comment>
<evidence type="ECO:0000313" key="1">
    <source>
        <dbReference type="EMBL" id="KKN06251.1"/>
    </source>
</evidence>
<organism evidence="1">
    <name type="scientific">marine sediment metagenome</name>
    <dbReference type="NCBI Taxonomy" id="412755"/>
    <lineage>
        <taxon>unclassified sequences</taxon>
        <taxon>metagenomes</taxon>
        <taxon>ecological metagenomes</taxon>
    </lineage>
</organism>
<dbReference type="AlphaFoldDB" id="A0A0F9PYY4"/>
<dbReference type="EMBL" id="LAZR01004711">
    <property type="protein sequence ID" value="KKN06251.1"/>
    <property type="molecule type" value="Genomic_DNA"/>
</dbReference>
<sequence length="58" mass="6474">METDCPRFRCPKCKAMGKIDDEQDLGKVSIVCPCGWHGYSKEGQTITLKDVGKVEDIL</sequence>
<reference evidence="1" key="1">
    <citation type="journal article" date="2015" name="Nature">
        <title>Complex archaea that bridge the gap between prokaryotes and eukaryotes.</title>
        <authorList>
            <person name="Spang A."/>
            <person name="Saw J.H."/>
            <person name="Jorgensen S.L."/>
            <person name="Zaremba-Niedzwiedzka K."/>
            <person name="Martijn J."/>
            <person name="Lind A.E."/>
            <person name="van Eijk R."/>
            <person name="Schleper C."/>
            <person name="Guy L."/>
            <person name="Ettema T.J."/>
        </authorList>
    </citation>
    <scope>NUCLEOTIDE SEQUENCE</scope>
</reference>
<gene>
    <name evidence="1" type="ORF">LCGC14_1079120</name>
</gene>
<name>A0A0F9PYY4_9ZZZZ</name>
<protein>
    <submittedName>
        <fullName evidence="1">Uncharacterized protein</fullName>
    </submittedName>
</protein>
<proteinExistence type="predicted"/>